<feature type="compositionally biased region" description="Polar residues" evidence="4">
    <location>
        <begin position="1"/>
        <end position="11"/>
    </location>
</feature>
<comment type="caution">
    <text evidence="6">The sequence shown here is derived from an EMBL/GenBank/DDBJ whole genome shotgun (WGS) entry which is preliminary data.</text>
</comment>
<evidence type="ECO:0000256" key="3">
    <source>
        <dbReference type="PROSITE-ProRule" id="PRU00267"/>
    </source>
</evidence>
<evidence type="ECO:0000256" key="2">
    <source>
        <dbReference type="ARBA" id="ARBA00023163"/>
    </source>
</evidence>
<keyword evidence="3" id="KW-0539">Nucleus</keyword>
<dbReference type="PANTHER" id="PTHR10270">
    <property type="entry name" value="SOX TRANSCRIPTION FACTOR"/>
    <property type="match status" value="1"/>
</dbReference>
<dbReference type="GO" id="GO:0000978">
    <property type="term" value="F:RNA polymerase II cis-regulatory region sequence-specific DNA binding"/>
    <property type="evidence" value="ECO:0007669"/>
    <property type="project" value="TreeGrafter"/>
</dbReference>
<evidence type="ECO:0000313" key="7">
    <source>
        <dbReference type="Proteomes" id="UP000193560"/>
    </source>
</evidence>
<feature type="DNA-binding region" description="HMG box" evidence="3">
    <location>
        <begin position="227"/>
        <end position="295"/>
    </location>
</feature>
<dbReference type="STRING" id="90262.A0A1X2I332"/>
<dbReference type="GO" id="GO:0005634">
    <property type="term" value="C:nucleus"/>
    <property type="evidence" value="ECO:0007669"/>
    <property type="project" value="UniProtKB-UniRule"/>
</dbReference>
<protein>
    <recommendedName>
        <fullName evidence="5">HMG box domain-containing protein</fullName>
    </recommendedName>
</protein>
<feature type="compositionally biased region" description="Polar residues" evidence="4">
    <location>
        <begin position="95"/>
        <end position="123"/>
    </location>
</feature>
<sequence length="329" mass="36510">MSWLSRRSTTPPAFLEPHPQTTMDQQRDAIQLPRSHRLSLSSLSSISTEGSSEDEHSWANLDAKYDEEDNCNKQDQSSNSLSLPSISTALMCTGSGISNNRNEPTTAVNSTPRQSQTPHMDQQADNAPAIVNSHFPHADSADSQNIRLLGIGSLSPHSSTSVQGDDFQHHPTPPALQQSSSSLSSSSGSDSSSPSSPVPSSLSTFWASPSSINNEQRHHFVTKNAHIKRPRNAWIHFRCYFGQALKATDPTIRAEEISKRASEYWSRLTNKQKKPWHVMAEQEKLAHQEAFPDYRYRPKRALPKSVVLTYPASSSTCKLDQCSKKFRLA</sequence>
<dbReference type="PANTHER" id="PTHR10270:SF161">
    <property type="entry name" value="SEX-DETERMINING REGION Y PROTEIN"/>
    <property type="match status" value="1"/>
</dbReference>
<evidence type="ECO:0000256" key="1">
    <source>
        <dbReference type="ARBA" id="ARBA00023125"/>
    </source>
</evidence>
<feature type="compositionally biased region" description="Low complexity" evidence="4">
    <location>
        <begin position="179"/>
        <end position="203"/>
    </location>
</feature>
<gene>
    <name evidence="6" type="ORF">BCR42DRAFT_424905</name>
</gene>
<dbReference type="OrthoDB" id="6247875at2759"/>
<evidence type="ECO:0000313" key="6">
    <source>
        <dbReference type="EMBL" id="ORZ08333.1"/>
    </source>
</evidence>
<dbReference type="PROSITE" id="PS50118">
    <property type="entry name" value="HMG_BOX_2"/>
    <property type="match status" value="1"/>
</dbReference>
<name>A0A1X2I332_9FUNG</name>
<dbReference type="InterPro" id="IPR050140">
    <property type="entry name" value="SRY-related_HMG-box_TF-like"/>
</dbReference>
<dbReference type="Pfam" id="PF00505">
    <property type="entry name" value="HMG_box"/>
    <property type="match status" value="1"/>
</dbReference>
<reference evidence="6 7" key="1">
    <citation type="submission" date="2016-07" db="EMBL/GenBank/DDBJ databases">
        <title>Pervasive Adenine N6-methylation of Active Genes in Fungi.</title>
        <authorList>
            <consortium name="DOE Joint Genome Institute"/>
            <person name="Mondo S.J."/>
            <person name="Dannebaum R.O."/>
            <person name="Kuo R.C."/>
            <person name="Labutti K."/>
            <person name="Haridas S."/>
            <person name="Kuo A."/>
            <person name="Salamov A."/>
            <person name="Ahrendt S.R."/>
            <person name="Lipzen A."/>
            <person name="Sullivan W."/>
            <person name="Andreopoulos W.B."/>
            <person name="Clum A."/>
            <person name="Lindquist E."/>
            <person name="Daum C."/>
            <person name="Ramamoorthy G.K."/>
            <person name="Gryganskyi A."/>
            <person name="Culley D."/>
            <person name="Magnuson J.K."/>
            <person name="James T.Y."/>
            <person name="O'Malley M.A."/>
            <person name="Stajich J.E."/>
            <person name="Spatafora J.W."/>
            <person name="Visel A."/>
            <person name="Grigoriev I.V."/>
        </authorList>
    </citation>
    <scope>NUCLEOTIDE SEQUENCE [LARGE SCALE GENOMIC DNA]</scope>
    <source>
        <strain evidence="6 7">NRRL 1336</strain>
    </source>
</reference>
<evidence type="ECO:0000259" key="5">
    <source>
        <dbReference type="PROSITE" id="PS50118"/>
    </source>
</evidence>
<dbReference type="CDD" id="cd01389">
    <property type="entry name" value="HMG-box_ROX1-like"/>
    <property type="match status" value="1"/>
</dbReference>
<proteinExistence type="predicted"/>
<dbReference type="SMART" id="SM00398">
    <property type="entry name" value="HMG"/>
    <property type="match status" value="1"/>
</dbReference>
<dbReference type="InterPro" id="IPR036910">
    <property type="entry name" value="HMG_box_dom_sf"/>
</dbReference>
<keyword evidence="2" id="KW-0804">Transcription</keyword>
<dbReference type="InterPro" id="IPR009071">
    <property type="entry name" value="HMG_box_dom"/>
</dbReference>
<keyword evidence="1 3" id="KW-0238">DNA-binding</keyword>
<keyword evidence="7" id="KW-1185">Reference proteome</keyword>
<organism evidence="6 7">
    <name type="scientific">Absidia repens</name>
    <dbReference type="NCBI Taxonomy" id="90262"/>
    <lineage>
        <taxon>Eukaryota</taxon>
        <taxon>Fungi</taxon>
        <taxon>Fungi incertae sedis</taxon>
        <taxon>Mucoromycota</taxon>
        <taxon>Mucoromycotina</taxon>
        <taxon>Mucoromycetes</taxon>
        <taxon>Mucorales</taxon>
        <taxon>Cunninghamellaceae</taxon>
        <taxon>Absidia</taxon>
    </lineage>
</organism>
<feature type="region of interest" description="Disordered" evidence="4">
    <location>
        <begin position="1"/>
        <end position="28"/>
    </location>
</feature>
<feature type="region of interest" description="Disordered" evidence="4">
    <location>
        <begin position="151"/>
        <end position="204"/>
    </location>
</feature>
<feature type="region of interest" description="Disordered" evidence="4">
    <location>
        <begin position="94"/>
        <end position="123"/>
    </location>
</feature>
<dbReference type="Proteomes" id="UP000193560">
    <property type="component" value="Unassembled WGS sequence"/>
</dbReference>
<feature type="domain" description="HMG box" evidence="5">
    <location>
        <begin position="227"/>
        <end position="295"/>
    </location>
</feature>
<evidence type="ECO:0000256" key="4">
    <source>
        <dbReference type="SAM" id="MobiDB-lite"/>
    </source>
</evidence>
<dbReference type="AlphaFoldDB" id="A0A1X2I332"/>
<dbReference type="GO" id="GO:0001228">
    <property type="term" value="F:DNA-binding transcription activator activity, RNA polymerase II-specific"/>
    <property type="evidence" value="ECO:0007669"/>
    <property type="project" value="TreeGrafter"/>
</dbReference>
<dbReference type="GO" id="GO:0030154">
    <property type="term" value="P:cell differentiation"/>
    <property type="evidence" value="ECO:0007669"/>
    <property type="project" value="TreeGrafter"/>
</dbReference>
<dbReference type="EMBL" id="MCGE01000031">
    <property type="protein sequence ID" value="ORZ08333.1"/>
    <property type="molecule type" value="Genomic_DNA"/>
</dbReference>
<dbReference type="GO" id="GO:0000122">
    <property type="term" value="P:negative regulation of transcription by RNA polymerase II"/>
    <property type="evidence" value="ECO:0007669"/>
    <property type="project" value="TreeGrafter"/>
</dbReference>
<dbReference type="Gene3D" id="1.10.30.10">
    <property type="entry name" value="High mobility group box domain"/>
    <property type="match status" value="1"/>
</dbReference>
<accession>A0A1X2I332</accession>
<dbReference type="SUPFAM" id="SSF47095">
    <property type="entry name" value="HMG-box"/>
    <property type="match status" value="1"/>
</dbReference>